<comment type="caution">
    <text evidence="8">The sequence shown here is derived from an EMBL/GenBank/DDBJ whole genome shotgun (WGS) entry which is preliminary data.</text>
</comment>
<sequence length="143" mass="14505">MTDKKEKKVSGSVEKLVDEIAKLTVVELSELVSALQDKLGVTPQAVAVAPAAGQDAAQASGEPSAAGGESAGGGVQSVTMTAAGANKIGVIKALREINQNLTLMDAKSMTENVPAEVLKDAKAEDAKSAVEKLKAAGATFELK</sequence>
<dbReference type="EMBL" id="MGFX01000006">
    <property type="protein sequence ID" value="OGM15265.1"/>
    <property type="molecule type" value="Genomic_DNA"/>
</dbReference>
<dbReference type="SUPFAM" id="SSF48300">
    <property type="entry name" value="Ribosomal protein L7/12, oligomerisation (N-terminal) domain"/>
    <property type="match status" value="1"/>
</dbReference>
<dbReference type="STRING" id="1802485.A2V97_01360"/>
<dbReference type="Pfam" id="PF16320">
    <property type="entry name" value="Ribosomal_L12_N"/>
    <property type="match status" value="1"/>
</dbReference>
<dbReference type="GO" id="GO:0005737">
    <property type="term" value="C:cytoplasm"/>
    <property type="evidence" value="ECO:0007669"/>
    <property type="project" value="UniProtKB-ARBA"/>
</dbReference>
<dbReference type="GO" id="GO:0005840">
    <property type="term" value="C:ribosome"/>
    <property type="evidence" value="ECO:0007669"/>
    <property type="project" value="UniProtKB-KW"/>
</dbReference>
<dbReference type="InterPro" id="IPR000206">
    <property type="entry name" value="Ribosomal_bL12"/>
</dbReference>
<dbReference type="Gene3D" id="3.30.1390.10">
    <property type="match status" value="1"/>
</dbReference>
<dbReference type="GO" id="GO:0003729">
    <property type="term" value="F:mRNA binding"/>
    <property type="evidence" value="ECO:0007669"/>
    <property type="project" value="TreeGrafter"/>
</dbReference>
<dbReference type="InterPro" id="IPR008932">
    <property type="entry name" value="Ribosomal_bL12_oligo"/>
</dbReference>
<dbReference type="PANTHER" id="PTHR45987:SF4">
    <property type="entry name" value="LARGE RIBOSOMAL SUBUNIT PROTEIN BL12M"/>
    <property type="match status" value="1"/>
</dbReference>
<feature type="domain" description="Large ribosomal subunit protein bL12 oligomerization" evidence="7">
    <location>
        <begin position="13"/>
        <end position="57"/>
    </location>
</feature>
<feature type="region of interest" description="Disordered" evidence="5">
    <location>
        <begin position="50"/>
        <end position="74"/>
    </location>
</feature>
<dbReference type="InterPro" id="IPR014719">
    <property type="entry name" value="Ribosomal_bL12_C/ClpS-like"/>
</dbReference>
<evidence type="ECO:0000313" key="8">
    <source>
        <dbReference type="EMBL" id="OGM15265.1"/>
    </source>
</evidence>
<comment type="similarity">
    <text evidence="1">Belongs to the bacterial ribosomal protein bL12 family.</text>
</comment>
<dbReference type="GO" id="GO:1990904">
    <property type="term" value="C:ribonucleoprotein complex"/>
    <property type="evidence" value="ECO:0007669"/>
    <property type="project" value="UniProtKB-KW"/>
</dbReference>
<evidence type="ECO:0000259" key="7">
    <source>
        <dbReference type="Pfam" id="PF16320"/>
    </source>
</evidence>
<evidence type="ECO:0000256" key="1">
    <source>
        <dbReference type="ARBA" id="ARBA00007197"/>
    </source>
</evidence>
<dbReference type="GO" id="GO:0003735">
    <property type="term" value="F:structural constituent of ribosome"/>
    <property type="evidence" value="ECO:0007669"/>
    <property type="project" value="InterPro"/>
</dbReference>
<dbReference type="InterPro" id="IPR036235">
    <property type="entry name" value="Ribosomal_bL12_oligo_N_sf"/>
</dbReference>
<evidence type="ECO:0000256" key="4">
    <source>
        <dbReference type="ARBA" id="ARBA00035412"/>
    </source>
</evidence>
<feature type="domain" description="Large ribosomal subunit protein bL12 C-terminal" evidence="6">
    <location>
        <begin position="77"/>
        <end position="143"/>
    </location>
</feature>
<evidence type="ECO:0000256" key="2">
    <source>
        <dbReference type="ARBA" id="ARBA00022980"/>
    </source>
</evidence>
<dbReference type="PANTHER" id="PTHR45987">
    <property type="entry name" value="39S RIBOSOMAL PROTEIN L12"/>
    <property type="match status" value="1"/>
</dbReference>
<dbReference type="Gene3D" id="1.20.5.710">
    <property type="entry name" value="Single helix bin"/>
    <property type="match status" value="1"/>
</dbReference>
<dbReference type="Pfam" id="PF00542">
    <property type="entry name" value="Ribosomal_L12"/>
    <property type="match status" value="1"/>
</dbReference>
<dbReference type="Proteomes" id="UP000177382">
    <property type="component" value="Unassembled WGS sequence"/>
</dbReference>
<gene>
    <name evidence="8" type="ORF">A2V97_01360</name>
</gene>
<name>A0A1F7XLU6_9BACT</name>
<evidence type="ECO:0000313" key="9">
    <source>
        <dbReference type="Proteomes" id="UP000177382"/>
    </source>
</evidence>
<evidence type="ECO:0000259" key="6">
    <source>
        <dbReference type="Pfam" id="PF00542"/>
    </source>
</evidence>
<evidence type="ECO:0000256" key="3">
    <source>
        <dbReference type="ARBA" id="ARBA00023274"/>
    </source>
</evidence>
<dbReference type="GO" id="GO:0006412">
    <property type="term" value="P:translation"/>
    <property type="evidence" value="ECO:0007669"/>
    <property type="project" value="InterPro"/>
</dbReference>
<organism evidence="8 9">
    <name type="scientific">Candidatus Woesebacteria bacterium RBG_16_42_24</name>
    <dbReference type="NCBI Taxonomy" id="1802485"/>
    <lineage>
        <taxon>Bacteria</taxon>
        <taxon>Candidatus Woeseibacteriota</taxon>
    </lineage>
</organism>
<keyword evidence="2" id="KW-0689">Ribosomal protein</keyword>
<dbReference type="InterPro" id="IPR013823">
    <property type="entry name" value="Ribosomal_bL12_C"/>
</dbReference>
<feature type="compositionally biased region" description="Low complexity" evidence="5">
    <location>
        <begin position="50"/>
        <end position="68"/>
    </location>
</feature>
<proteinExistence type="inferred from homology"/>
<evidence type="ECO:0000256" key="5">
    <source>
        <dbReference type="SAM" id="MobiDB-lite"/>
    </source>
</evidence>
<dbReference type="AlphaFoldDB" id="A0A1F7XLU6"/>
<reference evidence="8 9" key="1">
    <citation type="journal article" date="2016" name="Nat. Commun.">
        <title>Thousands of microbial genomes shed light on interconnected biogeochemical processes in an aquifer system.</title>
        <authorList>
            <person name="Anantharaman K."/>
            <person name="Brown C.T."/>
            <person name="Hug L.A."/>
            <person name="Sharon I."/>
            <person name="Castelle C.J."/>
            <person name="Probst A.J."/>
            <person name="Thomas B.C."/>
            <person name="Singh A."/>
            <person name="Wilkins M.J."/>
            <person name="Karaoz U."/>
            <person name="Brodie E.L."/>
            <person name="Williams K.H."/>
            <person name="Hubbard S.S."/>
            <person name="Banfield J.F."/>
        </authorList>
    </citation>
    <scope>NUCLEOTIDE SEQUENCE [LARGE SCALE GENOMIC DNA]</scope>
</reference>
<dbReference type="SUPFAM" id="SSF54736">
    <property type="entry name" value="ClpS-like"/>
    <property type="match status" value="1"/>
</dbReference>
<protein>
    <recommendedName>
        <fullName evidence="4">50S ribosomal protein L7/L12</fullName>
    </recommendedName>
</protein>
<accession>A0A1F7XLU6</accession>
<keyword evidence="3" id="KW-0687">Ribonucleoprotein</keyword>